<dbReference type="SUPFAM" id="SSF53756">
    <property type="entry name" value="UDP-Glycosyltransferase/glycogen phosphorylase"/>
    <property type="match status" value="1"/>
</dbReference>
<gene>
    <name evidence="1" type="ORF">QJT81_08615</name>
</gene>
<proteinExistence type="predicted"/>
<protein>
    <recommendedName>
        <fullName evidence="2">Glycosyltransferase subfamily 4-like N-terminal domain-containing protein</fullName>
    </recommendedName>
</protein>
<sequence>MNIVIIAPFWEATGHVGNYRIKRYIDWCLENNIYITMITSGKKNTILEKPWGKQIEVFDRFNLYTWRKQKKENNLSFSPHRKENTLRKYIVNNLLIPDPIILWNWSVAFDSAVQEEIKNSDFILTSSPPESLHILGMYLSKKYKKKHIIDMRDGWLDESLKDSLHSKGIRYWIEKKLEALVVKNSAIILTSSSKWLSLLINRYKNIENKSYVITNGYPVIEEELLNKLHSNKQKNPSQNIIMTYAGRIRGSRSTQRAHHFISPIISAGYQLPNYHFTIQIIGRLTKEDLEEIDTIKLQNNNLKNITITLKDEVEREELFHLLSQSNVLLLTSMSISNIPSKLFEYITLKCPIFATSPKESILFSFEKEIPQLFVNEIESPNINKTIEKIKELSSLQDSALVPRTYHPDEIKRKFLYIVEKHANN</sequence>
<evidence type="ECO:0000313" key="1">
    <source>
        <dbReference type="EMBL" id="WGZ96022.1"/>
    </source>
</evidence>
<dbReference type="AlphaFoldDB" id="A0AA95HEY0"/>
<organism evidence="1">
    <name type="scientific">Candidatus Thiothrix putei</name>
    <dbReference type="NCBI Taxonomy" id="3080811"/>
    <lineage>
        <taxon>Bacteria</taxon>
        <taxon>Pseudomonadati</taxon>
        <taxon>Pseudomonadota</taxon>
        <taxon>Gammaproteobacteria</taxon>
        <taxon>Thiotrichales</taxon>
        <taxon>Thiotrichaceae</taxon>
        <taxon>Thiothrix</taxon>
    </lineage>
</organism>
<reference evidence="1" key="2">
    <citation type="submission" date="2023-04" db="EMBL/GenBank/DDBJ databases">
        <authorList>
            <person name="Beletskiy A.V."/>
            <person name="Mardanov A.V."/>
            <person name="Ravin N.V."/>
        </authorList>
    </citation>
    <scope>NUCLEOTIDE SEQUENCE</scope>
    <source>
        <strain evidence="1">GKL-02</strain>
    </source>
</reference>
<dbReference type="KEGG" id="tput:QJT81_08615"/>
<accession>A0AA95HEY0</accession>
<evidence type="ECO:0008006" key="2">
    <source>
        <dbReference type="Google" id="ProtNLM"/>
    </source>
</evidence>
<dbReference type="Proteomes" id="UP001301326">
    <property type="component" value="Chromosome"/>
</dbReference>
<reference evidence="1" key="1">
    <citation type="journal article" date="2023" name="Int. J. Mol. Sci.">
        <title>Metagenomics Revealed a New Genus 'Candidatus Thiocaldithrix dubininis' gen. nov., sp. nov. and a New Species 'Candidatus Thiothrix putei' sp. nov. in the Family Thiotrichaceae, Some Members of Which Have Traits of Both Na+- and H+-Motive Energetics.</title>
        <authorList>
            <person name="Ravin N.V."/>
            <person name="Muntyan M.S."/>
            <person name="Smolyakov D.D."/>
            <person name="Rudenko T.S."/>
            <person name="Beletsky A.V."/>
            <person name="Mardanov A.V."/>
            <person name="Grabovich M.Y."/>
        </authorList>
    </citation>
    <scope>NUCLEOTIDE SEQUENCE</scope>
    <source>
        <strain evidence="1">GKL-02</strain>
    </source>
</reference>
<name>A0AA95HEY0_9GAMM</name>
<dbReference type="Gene3D" id="3.40.50.2000">
    <property type="entry name" value="Glycogen Phosphorylase B"/>
    <property type="match status" value="1"/>
</dbReference>
<dbReference type="EMBL" id="CP124756">
    <property type="protein sequence ID" value="WGZ96022.1"/>
    <property type="molecule type" value="Genomic_DNA"/>
</dbReference>